<gene>
    <name evidence="2" type="ORF">PENTCL1PPCAC_28634</name>
</gene>
<reference evidence="2" key="1">
    <citation type="submission" date="2023-10" db="EMBL/GenBank/DDBJ databases">
        <title>Genome assembly of Pristionchus species.</title>
        <authorList>
            <person name="Yoshida K."/>
            <person name="Sommer R.J."/>
        </authorList>
    </citation>
    <scope>NUCLEOTIDE SEQUENCE</scope>
    <source>
        <strain evidence="2">RS0144</strain>
    </source>
</reference>
<accession>A0AAV5UJM6</accession>
<evidence type="ECO:0000256" key="1">
    <source>
        <dbReference type="SAM" id="MobiDB-lite"/>
    </source>
</evidence>
<dbReference type="EMBL" id="BTSX01000006">
    <property type="protein sequence ID" value="GMT06460.1"/>
    <property type="molecule type" value="Genomic_DNA"/>
</dbReference>
<feature type="region of interest" description="Disordered" evidence="1">
    <location>
        <begin position="56"/>
        <end position="88"/>
    </location>
</feature>
<proteinExistence type="predicted"/>
<evidence type="ECO:0000313" key="3">
    <source>
        <dbReference type="Proteomes" id="UP001432027"/>
    </source>
</evidence>
<keyword evidence="3" id="KW-1185">Reference proteome</keyword>
<comment type="caution">
    <text evidence="2">The sequence shown here is derived from an EMBL/GenBank/DDBJ whole genome shotgun (WGS) entry which is preliminary data.</text>
</comment>
<protein>
    <submittedName>
        <fullName evidence="2">Uncharacterized protein</fullName>
    </submittedName>
</protein>
<feature type="compositionally biased region" description="Basic and acidic residues" evidence="1">
    <location>
        <begin position="63"/>
        <end position="72"/>
    </location>
</feature>
<feature type="non-terminal residue" evidence="2">
    <location>
        <position position="103"/>
    </location>
</feature>
<evidence type="ECO:0000313" key="2">
    <source>
        <dbReference type="EMBL" id="GMT06460.1"/>
    </source>
</evidence>
<organism evidence="2 3">
    <name type="scientific">Pristionchus entomophagus</name>
    <dbReference type="NCBI Taxonomy" id="358040"/>
    <lineage>
        <taxon>Eukaryota</taxon>
        <taxon>Metazoa</taxon>
        <taxon>Ecdysozoa</taxon>
        <taxon>Nematoda</taxon>
        <taxon>Chromadorea</taxon>
        <taxon>Rhabditida</taxon>
        <taxon>Rhabditina</taxon>
        <taxon>Diplogasteromorpha</taxon>
        <taxon>Diplogasteroidea</taxon>
        <taxon>Neodiplogasteridae</taxon>
        <taxon>Pristionchus</taxon>
    </lineage>
</organism>
<dbReference type="Proteomes" id="UP001432027">
    <property type="component" value="Unassembled WGS sequence"/>
</dbReference>
<dbReference type="AlphaFoldDB" id="A0AAV5UJM6"/>
<sequence length="103" mass="12193">MSRITQRLQLNCNTCWRECCRTEERQFLLRVCSPHHSELLQQHNERHFRLEHRQLVANAATRPEPEREEGRRGHSGRQPSLRPEFGRITAPNALIEVDTVDVR</sequence>
<name>A0AAV5UJM6_9BILA</name>